<reference evidence="2 3" key="1">
    <citation type="journal article" date="2020" name="ISME J.">
        <title>Comparative genomics reveals insights into cyanobacterial evolution and habitat adaptation.</title>
        <authorList>
            <person name="Chen M.Y."/>
            <person name="Teng W.K."/>
            <person name="Zhao L."/>
            <person name="Hu C.X."/>
            <person name="Zhou Y.K."/>
            <person name="Han B.P."/>
            <person name="Song L.R."/>
            <person name="Shu W.S."/>
        </authorList>
    </citation>
    <scope>NUCLEOTIDE SEQUENCE [LARGE SCALE GENOMIC DNA]</scope>
    <source>
        <strain evidence="2 3">FACHB-196</strain>
    </source>
</reference>
<dbReference type="CDD" id="cd06433">
    <property type="entry name" value="GT_2_WfgS_like"/>
    <property type="match status" value="1"/>
</dbReference>
<protein>
    <submittedName>
        <fullName evidence="2">Glycosyltransferase</fullName>
    </submittedName>
</protein>
<feature type="domain" description="Glycosyltransferase 2-like" evidence="1">
    <location>
        <begin position="42"/>
        <end position="165"/>
    </location>
</feature>
<dbReference type="SUPFAM" id="SSF53448">
    <property type="entry name" value="Nucleotide-diphospho-sugar transferases"/>
    <property type="match status" value="1"/>
</dbReference>
<evidence type="ECO:0000259" key="1">
    <source>
        <dbReference type="Pfam" id="PF00535"/>
    </source>
</evidence>
<sequence>MQPNLKELPPPISNQLGLYWDEQEYSLSAKILLNISDLPRISIITPSYNQGHFIEQTIRSILLQGYPNLEYIIIDGGSTDNTVEIIKQYEPWISYWISEPDNGQAHAINKGITKATGEIIAYINSDDYYLPGTLFKVAEHFRQFPNTDLLHGICRYVNEEGEKIGEQFANIQTLAEILDVWDVWWKKRQFVQPEVFWTRRITEKVGFFKEDLNYVMDYEYWCRILQENSVVGKIDSELSCFRFTSNQKSTHKTKVAQELLKVVFPLIWSDSKKLKIKSRMTLQGKWLYHVVLDQEVQKSLNAGDKKYFRFIKMLIIVFSNPQILLVSNLQDRIKRFLFQSKVTKIKH</sequence>
<evidence type="ECO:0000313" key="2">
    <source>
        <dbReference type="EMBL" id="MBD2570587.1"/>
    </source>
</evidence>
<dbReference type="InterPro" id="IPR001173">
    <property type="entry name" value="Glyco_trans_2-like"/>
</dbReference>
<dbReference type="Gene3D" id="3.90.550.10">
    <property type="entry name" value="Spore Coat Polysaccharide Biosynthesis Protein SpsA, Chain A"/>
    <property type="match status" value="1"/>
</dbReference>
<comment type="caution">
    <text evidence="2">The sequence shown here is derived from an EMBL/GenBank/DDBJ whole genome shotgun (WGS) entry which is preliminary data.</text>
</comment>
<evidence type="ECO:0000313" key="3">
    <source>
        <dbReference type="Proteomes" id="UP000640531"/>
    </source>
</evidence>
<accession>A0ABR8FLM9</accession>
<dbReference type="PANTHER" id="PTHR22916">
    <property type="entry name" value="GLYCOSYLTRANSFERASE"/>
    <property type="match status" value="1"/>
</dbReference>
<dbReference type="RefSeq" id="WP_190718729.1">
    <property type="nucleotide sequence ID" value="NZ_JACJST010000026.1"/>
</dbReference>
<dbReference type="Proteomes" id="UP000640531">
    <property type="component" value="Unassembled WGS sequence"/>
</dbReference>
<name>A0ABR8FLM9_9NOST</name>
<dbReference type="PANTHER" id="PTHR22916:SF65">
    <property type="entry name" value="SLR1065 PROTEIN"/>
    <property type="match status" value="1"/>
</dbReference>
<keyword evidence="3" id="KW-1185">Reference proteome</keyword>
<dbReference type="EMBL" id="JACJST010000026">
    <property type="protein sequence ID" value="MBD2570587.1"/>
    <property type="molecule type" value="Genomic_DNA"/>
</dbReference>
<proteinExistence type="predicted"/>
<dbReference type="Pfam" id="PF00535">
    <property type="entry name" value="Glycos_transf_2"/>
    <property type="match status" value="1"/>
</dbReference>
<dbReference type="InterPro" id="IPR029044">
    <property type="entry name" value="Nucleotide-diphossugar_trans"/>
</dbReference>
<gene>
    <name evidence="2" type="ORF">H6G59_22355</name>
</gene>
<organism evidence="2 3">
    <name type="scientific">Anabaena lutea FACHB-196</name>
    <dbReference type="NCBI Taxonomy" id="2692881"/>
    <lineage>
        <taxon>Bacteria</taxon>
        <taxon>Bacillati</taxon>
        <taxon>Cyanobacteriota</taxon>
        <taxon>Cyanophyceae</taxon>
        <taxon>Nostocales</taxon>
        <taxon>Nostocaceae</taxon>
        <taxon>Anabaena</taxon>
    </lineage>
</organism>